<feature type="region of interest" description="Disordered" evidence="3">
    <location>
        <begin position="160"/>
        <end position="200"/>
    </location>
</feature>
<feature type="domain" description="UBC core" evidence="4">
    <location>
        <begin position="483"/>
        <end position="642"/>
    </location>
</feature>
<feature type="compositionally biased region" description="Polar residues" evidence="3">
    <location>
        <begin position="1"/>
        <end position="29"/>
    </location>
</feature>
<keyword evidence="6" id="KW-1185">Reference proteome</keyword>
<proteinExistence type="predicted"/>
<reference evidence="5 6" key="1">
    <citation type="journal article" date="2019" name="Nat. Ecol. Evol.">
        <title>Megaphylogeny resolves global patterns of mushroom evolution.</title>
        <authorList>
            <person name="Varga T."/>
            <person name="Krizsan K."/>
            <person name="Foldi C."/>
            <person name="Dima B."/>
            <person name="Sanchez-Garcia M."/>
            <person name="Sanchez-Ramirez S."/>
            <person name="Szollosi G.J."/>
            <person name="Szarkandi J.G."/>
            <person name="Papp V."/>
            <person name="Albert L."/>
            <person name="Andreopoulos W."/>
            <person name="Angelini C."/>
            <person name="Antonin V."/>
            <person name="Barry K.W."/>
            <person name="Bougher N.L."/>
            <person name="Buchanan P."/>
            <person name="Buyck B."/>
            <person name="Bense V."/>
            <person name="Catcheside P."/>
            <person name="Chovatia M."/>
            <person name="Cooper J."/>
            <person name="Damon W."/>
            <person name="Desjardin D."/>
            <person name="Finy P."/>
            <person name="Geml J."/>
            <person name="Haridas S."/>
            <person name="Hughes K."/>
            <person name="Justo A."/>
            <person name="Karasinski D."/>
            <person name="Kautmanova I."/>
            <person name="Kiss B."/>
            <person name="Kocsube S."/>
            <person name="Kotiranta H."/>
            <person name="LaButti K.M."/>
            <person name="Lechner B.E."/>
            <person name="Liimatainen K."/>
            <person name="Lipzen A."/>
            <person name="Lukacs Z."/>
            <person name="Mihaltcheva S."/>
            <person name="Morgado L.N."/>
            <person name="Niskanen T."/>
            <person name="Noordeloos M.E."/>
            <person name="Ohm R.A."/>
            <person name="Ortiz-Santana B."/>
            <person name="Ovrebo C."/>
            <person name="Racz N."/>
            <person name="Riley R."/>
            <person name="Savchenko A."/>
            <person name="Shiryaev A."/>
            <person name="Soop K."/>
            <person name="Spirin V."/>
            <person name="Szebenyi C."/>
            <person name="Tomsovsky M."/>
            <person name="Tulloss R.E."/>
            <person name="Uehling J."/>
            <person name="Grigoriev I.V."/>
            <person name="Vagvolgyi C."/>
            <person name="Papp T."/>
            <person name="Martin F.M."/>
            <person name="Miettinen O."/>
            <person name="Hibbett D.S."/>
            <person name="Nagy L.G."/>
        </authorList>
    </citation>
    <scope>NUCLEOTIDE SEQUENCE [LARGE SCALE GENOMIC DNA]</scope>
    <source>
        <strain evidence="5 6">OMC1185</strain>
    </source>
</reference>
<dbReference type="Pfam" id="PF00179">
    <property type="entry name" value="UQ_con"/>
    <property type="match status" value="1"/>
</dbReference>
<evidence type="ECO:0000313" key="5">
    <source>
        <dbReference type="EMBL" id="TFK56533.1"/>
    </source>
</evidence>
<evidence type="ECO:0000259" key="4">
    <source>
        <dbReference type="PROSITE" id="PS50127"/>
    </source>
</evidence>
<dbReference type="Proteomes" id="UP000305948">
    <property type="component" value="Unassembled WGS sequence"/>
</dbReference>
<evidence type="ECO:0000256" key="3">
    <source>
        <dbReference type="SAM" id="MobiDB-lite"/>
    </source>
</evidence>
<keyword evidence="2" id="KW-0833">Ubl conjugation pathway</keyword>
<dbReference type="CDD" id="cd23810">
    <property type="entry name" value="UBCc_BIRC6"/>
    <property type="match status" value="1"/>
</dbReference>
<keyword evidence="1" id="KW-0808">Transferase</keyword>
<accession>A0A5C3NGP7</accession>
<dbReference type="Gene3D" id="3.10.110.10">
    <property type="entry name" value="Ubiquitin Conjugating Enzyme"/>
    <property type="match status" value="1"/>
</dbReference>
<dbReference type="PROSITE" id="PS50127">
    <property type="entry name" value="UBC_2"/>
    <property type="match status" value="1"/>
</dbReference>
<dbReference type="InterPro" id="IPR000608">
    <property type="entry name" value="UBC"/>
</dbReference>
<feature type="region of interest" description="Disordered" evidence="3">
    <location>
        <begin position="1"/>
        <end position="42"/>
    </location>
</feature>
<dbReference type="EMBL" id="ML213503">
    <property type="protein sequence ID" value="TFK56533.1"/>
    <property type="molecule type" value="Genomic_DNA"/>
</dbReference>
<gene>
    <name evidence="5" type="ORF">OE88DRAFT_1741727</name>
</gene>
<sequence length="736" mass="81518">MLNGSPSSPQKLASSNPDRMGSTQLTSSAGGERSFHPRQDLPPDMLLSEHRALFVGSRNCTKCSANIPSPAGNVSFSTAIPPPSLSPLLHVPCTSCKANYCRGCLGHLNCPPKCKGKDKNSRTCSVWTCCAEVRAIALFETLSAFDQLYLNERRGSDERAKAAAAGRQSTTTSVGPGGTGYSMGNHESRGPSSGRGKKSSTIAISSRKLASMGKQWEELCTRFLLTVTQLLPSPYNGSEAIYDLIPHESIRALLLLSHLPDLLADLLRNDSISDWTNRVEVYNAMLGLLRRLADCELTVDILIHHRWERKKTSCSLGEWMWQDGEIEWERETQNNASGSGKASASANLPIAHAPPLYDYFNRLSKQCQAFQAGASQLMEHEDGDDTMETTVKAMSLCGDILAAKDDIERAMRVLGKRPSGKLSAKEKGRSGAIEMEKEYSAACERLAFEHVALGREIGGVLQYPDFNYASKLQNTSNGTRNPKDRLHLVKELAVMATSLPPGIWVRVDEVRNDAIKIMIAGPEKTPYEGGLFEFDCFMPLEYPHEPPLMHLRTTGGGRVRFNPNLYAQGKVCLSLLGTWPGRPEEQWSSKSTLLQVLVSIQSMIMVDTPFFNEPGFGKANPNDQRSIQYNRNVALQTVKWAMVDWMDDGHKHGIWSDVIAQHFTIRQSKIRDCIQGWATQDSRIRAYDLSSTQACGSYDNNVHYRHGSRAVPKSGSKFDLLVKFEEGLARVRRWSN</sequence>
<evidence type="ECO:0000256" key="1">
    <source>
        <dbReference type="ARBA" id="ARBA00022679"/>
    </source>
</evidence>
<feature type="compositionally biased region" description="Basic and acidic residues" evidence="3">
    <location>
        <begin position="33"/>
        <end position="42"/>
    </location>
</feature>
<dbReference type="STRING" id="5364.A0A5C3NGP7"/>
<dbReference type="OrthoDB" id="47801at2759"/>
<dbReference type="PANTHER" id="PTHR46116">
    <property type="entry name" value="(E3-INDEPENDENT) E2 UBIQUITIN-CONJUGATING ENZYME"/>
    <property type="match status" value="1"/>
</dbReference>
<dbReference type="InterPro" id="IPR016135">
    <property type="entry name" value="UBQ-conjugating_enzyme/RWD"/>
</dbReference>
<dbReference type="GO" id="GO:0016740">
    <property type="term" value="F:transferase activity"/>
    <property type="evidence" value="ECO:0007669"/>
    <property type="project" value="UniProtKB-KW"/>
</dbReference>
<dbReference type="AlphaFoldDB" id="A0A5C3NGP7"/>
<protein>
    <recommendedName>
        <fullName evidence="4">UBC core domain-containing protein</fullName>
    </recommendedName>
</protein>
<dbReference type="SMART" id="SM00212">
    <property type="entry name" value="UBCc"/>
    <property type="match status" value="1"/>
</dbReference>
<name>A0A5C3NGP7_9AGAM</name>
<evidence type="ECO:0000256" key="2">
    <source>
        <dbReference type="ARBA" id="ARBA00022786"/>
    </source>
</evidence>
<evidence type="ECO:0000313" key="6">
    <source>
        <dbReference type="Proteomes" id="UP000305948"/>
    </source>
</evidence>
<organism evidence="5 6">
    <name type="scientific">Heliocybe sulcata</name>
    <dbReference type="NCBI Taxonomy" id="5364"/>
    <lineage>
        <taxon>Eukaryota</taxon>
        <taxon>Fungi</taxon>
        <taxon>Dikarya</taxon>
        <taxon>Basidiomycota</taxon>
        <taxon>Agaricomycotina</taxon>
        <taxon>Agaricomycetes</taxon>
        <taxon>Gloeophyllales</taxon>
        <taxon>Gloeophyllaceae</taxon>
        <taxon>Heliocybe</taxon>
    </lineage>
</organism>
<dbReference type="SUPFAM" id="SSF54495">
    <property type="entry name" value="UBC-like"/>
    <property type="match status" value="1"/>
</dbReference>